<accession>A0ABD3Q7C0</accession>
<dbReference type="InterPro" id="IPR018247">
    <property type="entry name" value="EF_Hand_1_Ca_BS"/>
</dbReference>
<protein>
    <recommendedName>
        <fullName evidence="4">EF-hand domain-containing protein</fullName>
    </recommendedName>
</protein>
<dbReference type="InterPro" id="IPR002048">
    <property type="entry name" value="EF_hand_dom"/>
</dbReference>
<dbReference type="PROSITE" id="PS00018">
    <property type="entry name" value="EF_HAND_1"/>
    <property type="match status" value="3"/>
</dbReference>
<feature type="domain" description="EF-hand" evidence="4">
    <location>
        <begin position="283"/>
        <end position="318"/>
    </location>
</feature>
<evidence type="ECO:0000259" key="4">
    <source>
        <dbReference type="PROSITE" id="PS50222"/>
    </source>
</evidence>
<dbReference type="InterPro" id="IPR050145">
    <property type="entry name" value="Centrin_CML-like"/>
</dbReference>
<organism evidence="5 6">
    <name type="scientific">Cyclotella atomus</name>
    <dbReference type="NCBI Taxonomy" id="382360"/>
    <lineage>
        <taxon>Eukaryota</taxon>
        <taxon>Sar</taxon>
        <taxon>Stramenopiles</taxon>
        <taxon>Ochrophyta</taxon>
        <taxon>Bacillariophyta</taxon>
        <taxon>Coscinodiscophyceae</taxon>
        <taxon>Thalassiosirophycidae</taxon>
        <taxon>Stephanodiscales</taxon>
        <taxon>Stephanodiscaceae</taxon>
        <taxon>Cyclotella</taxon>
    </lineage>
</organism>
<dbReference type="SUPFAM" id="SSF47473">
    <property type="entry name" value="EF-hand"/>
    <property type="match status" value="1"/>
</dbReference>
<evidence type="ECO:0000256" key="3">
    <source>
        <dbReference type="SAM" id="MobiDB-lite"/>
    </source>
</evidence>
<proteinExistence type="predicted"/>
<keyword evidence="1" id="KW-0677">Repeat</keyword>
<dbReference type="InterPro" id="IPR011992">
    <property type="entry name" value="EF-hand-dom_pair"/>
</dbReference>
<keyword evidence="2" id="KW-0106">Calcium</keyword>
<dbReference type="Gene3D" id="1.10.238.10">
    <property type="entry name" value="EF-hand"/>
    <property type="match status" value="2"/>
</dbReference>
<keyword evidence="6" id="KW-1185">Reference proteome</keyword>
<evidence type="ECO:0000313" key="6">
    <source>
        <dbReference type="Proteomes" id="UP001530400"/>
    </source>
</evidence>
<feature type="domain" description="EF-hand" evidence="4">
    <location>
        <begin position="135"/>
        <end position="170"/>
    </location>
</feature>
<dbReference type="CDD" id="cd00051">
    <property type="entry name" value="EFh"/>
    <property type="match status" value="1"/>
</dbReference>
<dbReference type="EMBL" id="JALLPJ020000297">
    <property type="protein sequence ID" value="KAL3796313.1"/>
    <property type="molecule type" value="Genomic_DNA"/>
</dbReference>
<feature type="region of interest" description="Disordered" evidence="3">
    <location>
        <begin position="1"/>
        <end position="31"/>
    </location>
</feature>
<dbReference type="PROSITE" id="PS50222">
    <property type="entry name" value="EF_HAND_2"/>
    <property type="match status" value="3"/>
</dbReference>
<evidence type="ECO:0000256" key="1">
    <source>
        <dbReference type="ARBA" id="ARBA00022737"/>
    </source>
</evidence>
<gene>
    <name evidence="5" type="ORF">ACHAWO_008982</name>
</gene>
<dbReference type="Proteomes" id="UP001530400">
    <property type="component" value="Unassembled WGS sequence"/>
</dbReference>
<comment type="caution">
    <text evidence="5">The sequence shown here is derived from an EMBL/GenBank/DDBJ whole genome shotgun (WGS) entry which is preliminary data.</text>
</comment>
<feature type="domain" description="EF-hand" evidence="4">
    <location>
        <begin position="247"/>
        <end position="282"/>
    </location>
</feature>
<reference evidence="5 6" key="1">
    <citation type="submission" date="2024-10" db="EMBL/GenBank/DDBJ databases">
        <title>Updated reference genomes for cyclostephanoid diatoms.</title>
        <authorList>
            <person name="Roberts W.R."/>
            <person name="Alverson A.J."/>
        </authorList>
    </citation>
    <scope>NUCLEOTIDE SEQUENCE [LARGE SCALE GENOMIC DNA]</scope>
    <source>
        <strain evidence="5 6">AJA010-31</strain>
    </source>
</reference>
<dbReference type="AlphaFoldDB" id="A0ABD3Q7C0"/>
<dbReference type="SMART" id="SM00054">
    <property type="entry name" value="EFh"/>
    <property type="match status" value="4"/>
</dbReference>
<name>A0ABD3Q7C0_9STRA</name>
<evidence type="ECO:0000313" key="5">
    <source>
        <dbReference type="EMBL" id="KAL3796313.1"/>
    </source>
</evidence>
<evidence type="ECO:0000256" key="2">
    <source>
        <dbReference type="ARBA" id="ARBA00022837"/>
    </source>
</evidence>
<sequence length="324" mass="37446">MKSRETFRSPEGPDGFLASPEMNVAKKKKEHPTINDYYRAQAIGDKPIQYQHGLGNYSNVQFGDDRVCFKKSMSQVMYQLNEEVAETMTVSENPRKKSRRQRMQDYEEANAVVGPYKIEEMEQMMRDKLQQRTKTGPFQLRKTFKYFDRDGSGGIDFDEFQLAMELMGFQFTDIQQLALFARYDESCSGEVDYSEFVEKVMEKDFKHTSSANQKALDRLVSSAFLHQDGPSLEDDDSDIDEDELEQFRHAEVRNLFNLVDSDGSGVIDKVEMTELLNKLGRELSDEVISEGFKKIDRDSSGLIDFDEFFAWYKSVAYGKKNTDD</sequence>
<dbReference type="Pfam" id="PF13499">
    <property type="entry name" value="EF-hand_7"/>
    <property type="match status" value="2"/>
</dbReference>
<dbReference type="PANTHER" id="PTHR23050">
    <property type="entry name" value="CALCIUM BINDING PROTEIN"/>
    <property type="match status" value="1"/>
</dbReference>